<comment type="subcellular location">
    <subcellularLocation>
        <location evidence="6">Cell membrane</location>
        <topology evidence="6">Multi-pass membrane protein</topology>
    </subcellularLocation>
    <subcellularLocation>
        <location evidence="1">Membrane</location>
        <topology evidence="1">Multi-pass membrane protein</topology>
    </subcellularLocation>
</comment>
<accession>A0A1H6JIP3</accession>
<dbReference type="GO" id="GO:0005886">
    <property type="term" value="C:plasma membrane"/>
    <property type="evidence" value="ECO:0007669"/>
    <property type="project" value="UniProtKB-SubCell"/>
</dbReference>
<evidence type="ECO:0000256" key="1">
    <source>
        <dbReference type="ARBA" id="ARBA00004141"/>
    </source>
</evidence>
<keyword evidence="5 6" id="KW-0472">Membrane</keyword>
<evidence type="ECO:0000256" key="6">
    <source>
        <dbReference type="RuleBase" id="RU363041"/>
    </source>
</evidence>
<sequence>MAVEWLLAFLLLGSFAGFMAGLLGIGGGGIMVPLLTSIFLAQGIAAEHVVHLALGTSMAAIVMTSVSSMRAHHARGGVLWPVVKTMAPGVILGTFLATFLAARVSSLYLAIFFALFMGYVAINMLRNKKPTGGEKHASKPEQVIVGAGIGAVSAIVSIGGGSLTVPYLTSRSIDIKKAIGTSAAVGLPISIAGTAGYMLNSQPGLELPYAVGLVYLPGVLLMSAASFISAPLGAKMAHKLPVATLKRVFGVLLMLLSLKMLWSVLMH</sequence>
<keyword evidence="3 6" id="KW-0812">Transmembrane</keyword>
<organism evidence="7 8">
    <name type="scientific">Rheinheimera pacifica</name>
    <dbReference type="NCBI Taxonomy" id="173990"/>
    <lineage>
        <taxon>Bacteria</taxon>
        <taxon>Pseudomonadati</taxon>
        <taxon>Pseudomonadota</taxon>
        <taxon>Gammaproteobacteria</taxon>
        <taxon>Chromatiales</taxon>
        <taxon>Chromatiaceae</taxon>
        <taxon>Rheinheimera</taxon>
    </lineage>
</organism>
<dbReference type="STRING" id="173990.SAMN05660691_00352"/>
<dbReference type="AlphaFoldDB" id="A0A1H6JIP3"/>
<evidence type="ECO:0000313" key="8">
    <source>
        <dbReference type="Proteomes" id="UP000199371"/>
    </source>
</evidence>
<comment type="similarity">
    <text evidence="2 6">Belongs to the 4-toluene sulfonate uptake permease (TSUP) (TC 2.A.102) family.</text>
</comment>
<keyword evidence="6" id="KW-1003">Cell membrane</keyword>
<feature type="transmembrane region" description="Helical" evidence="6">
    <location>
        <begin position="48"/>
        <end position="66"/>
    </location>
</feature>
<feature type="transmembrane region" description="Helical" evidence="6">
    <location>
        <begin position="143"/>
        <end position="167"/>
    </location>
</feature>
<feature type="transmembrane region" description="Helical" evidence="6">
    <location>
        <begin position="106"/>
        <end position="122"/>
    </location>
</feature>
<dbReference type="PANTHER" id="PTHR43483:SF3">
    <property type="entry name" value="MEMBRANE TRANSPORTER PROTEIN HI_0806-RELATED"/>
    <property type="match status" value="1"/>
</dbReference>
<protein>
    <recommendedName>
        <fullName evidence="6">Probable membrane transporter protein</fullName>
    </recommendedName>
</protein>
<gene>
    <name evidence="7" type="ORF">SAMN05660691_00352</name>
</gene>
<evidence type="ECO:0000256" key="3">
    <source>
        <dbReference type="ARBA" id="ARBA00022692"/>
    </source>
</evidence>
<feature type="transmembrane region" description="Helical" evidence="6">
    <location>
        <begin position="179"/>
        <end position="200"/>
    </location>
</feature>
<keyword evidence="4 6" id="KW-1133">Transmembrane helix</keyword>
<keyword evidence="8" id="KW-1185">Reference proteome</keyword>
<dbReference type="Proteomes" id="UP000199371">
    <property type="component" value="Unassembled WGS sequence"/>
</dbReference>
<dbReference type="EMBL" id="FNXF01000001">
    <property type="protein sequence ID" value="SEH58830.1"/>
    <property type="molecule type" value="Genomic_DNA"/>
</dbReference>
<dbReference type="PANTHER" id="PTHR43483">
    <property type="entry name" value="MEMBRANE TRANSPORTER PROTEIN HI_0806-RELATED"/>
    <property type="match status" value="1"/>
</dbReference>
<dbReference type="InterPro" id="IPR002781">
    <property type="entry name" value="TM_pro_TauE-like"/>
</dbReference>
<name>A0A1H6JIP3_9GAMM</name>
<feature type="transmembrane region" description="Helical" evidence="6">
    <location>
        <begin position="78"/>
        <end position="100"/>
    </location>
</feature>
<reference evidence="8" key="1">
    <citation type="submission" date="2016-10" db="EMBL/GenBank/DDBJ databases">
        <authorList>
            <person name="Varghese N."/>
            <person name="Submissions S."/>
        </authorList>
    </citation>
    <scope>NUCLEOTIDE SEQUENCE [LARGE SCALE GENOMIC DNA]</scope>
    <source>
        <strain evidence="8">DSM 17616</strain>
    </source>
</reference>
<evidence type="ECO:0000256" key="4">
    <source>
        <dbReference type="ARBA" id="ARBA00022989"/>
    </source>
</evidence>
<evidence type="ECO:0000313" key="7">
    <source>
        <dbReference type="EMBL" id="SEH58830.1"/>
    </source>
</evidence>
<evidence type="ECO:0000256" key="2">
    <source>
        <dbReference type="ARBA" id="ARBA00009142"/>
    </source>
</evidence>
<proteinExistence type="inferred from homology"/>
<feature type="transmembrane region" description="Helical" evidence="6">
    <location>
        <begin position="207"/>
        <end position="228"/>
    </location>
</feature>
<feature type="transmembrane region" description="Helical" evidence="6">
    <location>
        <begin position="248"/>
        <end position="265"/>
    </location>
</feature>
<evidence type="ECO:0000256" key="5">
    <source>
        <dbReference type="ARBA" id="ARBA00023136"/>
    </source>
</evidence>
<dbReference type="Pfam" id="PF01925">
    <property type="entry name" value="TauE"/>
    <property type="match status" value="1"/>
</dbReference>
<dbReference type="OrthoDB" id="457670at2"/>
<dbReference type="RefSeq" id="WP_092789531.1">
    <property type="nucleotide sequence ID" value="NZ_FNXF01000001.1"/>
</dbReference>